<dbReference type="Gene3D" id="3.30.428.10">
    <property type="entry name" value="HIT-like"/>
    <property type="match status" value="1"/>
</dbReference>
<dbReference type="PANTHER" id="PTHR12486:SF4">
    <property type="entry name" value="APRATAXIN"/>
    <property type="match status" value="1"/>
</dbReference>
<evidence type="ECO:0000313" key="11">
    <source>
        <dbReference type="EMBL" id="JAG24514.1"/>
    </source>
</evidence>
<dbReference type="InterPro" id="IPR036265">
    <property type="entry name" value="HIT-like_sf"/>
</dbReference>
<keyword evidence="7" id="KW-0234">DNA repair</keyword>
<dbReference type="InterPro" id="IPR011146">
    <property type="entry name" value="HIT-like"/>
</dbReference>
<dbReference type="EMBL" id="GBHO01019090">
    <property type="protein sequence ID" value="JAG24514.1"/>
    <property type="molecule type" value="Transcribed_RNA"/>
</dbReference>
<evidence type="ECO:0000256" key="3">
    <source>
        <dbReference type="ARBA" id="ARBA00022763"/>
    </source>
</evidence>
<comment type="caution">
    <text evidence="9">Lacks conserved residue(s) required for the propagation of feature annotation.</text>
</comment>
<dbReference type="PROSITE" id="PS51084">
    <property type="entry name" value="HIT_2"/>
    <property type="match status" value="1"/>
</dbReference>
<dbReference type="GO" id="GO:0008270">
    <property type="term" value="F:zinc ion binding"/>
    <property type="evidence" value="ECO:0007669"/>
    <property type="project" value="UniProtKB-KW"/>
</dbReference>
<reference evidence="11" key="2">
    <citation type="submission" date="2014-07" db="EMBL/GenBank/DDBJ databases">
        <authorList>
            <person name="Hull J."/>
        </authorList>
    </citation>
    <scope>NUCLEOTIDE SEQUENCE</scope>
</reference>
<protein>
    <submittedName>
        <fullName evidence="11">Aprataxin</fullName>
    </submittedName>
</protein>
<keyword evidence="5" id="KW-0862">Zinc</keyword>
<organism evidence="11">
    <name type="scientific">Lygus hesperus</name>
    <name type="common">Western plant bug</name>
    <dbReference type="NCBI Taxonomy" id="30085"/>
    <lineage>
        <taxon>Eukaryota</taxon>
        <taxon>Metazoa</taxon>
        <taxon>Ecdysozoa</taxon>
        <taxon>Arthropoda</taxon>
        <taxon>Hexapoda</taxon>
        <taxon>Insecta</taxon>
        <taxon>Pterygota</taxon>
        <taxon>Neoptera</taxon>
        <taxon>Paraneoptera</taxon>
        <taxon>Hemiptera</taxon>
        <taxon>Heteroptera</taxon>
        <taxon>Panheteroptera</taxon>
        <taxon>Cimicomorpha</taxon>
        <taxon>Miridae</taxon>
        <taxon>Mirini</taxon>
        <taxon>Lygus</taxon>
    </lineage>
</organism>
<dbReference type="GO" id="GO:0005634">
    <property type="term" value="C:nucleus"/>
    <property type="evidence" value="ECO:0007669"/>
    <property type="project" value="UniProtKB-SubCell"/>
</dbReference>
<accession>A0A0A9XX89</accession>
<keyword evidence="4" id="KW-0863">Zinc-finger</keyword>
<evidence type="ECO:0000259" key="10">
    <source>
        <dbReference type="PROSITE" id="PS51084"/>
    </source>
</evidence>
<dbReference type="GO" id="GO:0033699">
    <property type="term" value="F:DNA 5'-adenosine monophosphate hydrolase activity"/>
    <property type="evidence" value="ECO:0007669"/>
    <property type="project" value="TreeGrafter"/>
</dbReference>
<reference evidence="12" key="3">
    <citation type="submission" date="2014-09" db="EMBL/GenBank/DDBJ databases">
        <authorList>
            <person name="Magalhaes I.L.F."/>
            <person name="Oliveira U."/>
            <person name="Santos F.R."/>
            <person name="Vidigal T.H.D.A."/>
            <person name="Brescovit A.D."/>
            <person name="Santos A.J."/>
        </authorList>
    </citation>
    <scope>NUCLEOTIDE SEQUENCE</scope>
</reference>
<evidence type="ECO:0000256" key="9">
    <source>
        <dbReference type="PROSITE-ProRule" id="PRU00464"/>
    </source>
</evidence>
<dbReference type="EMBL" id="GDHC01015461">
    <property type="protein sequence ID" value="JAQ03168.1"/>
    <property type="molecule type" value="Transcribed_RNA"/>
</dbReference>
<dbReference type="InterPro" id="IPR019808">
    <property type="entry name" value="Histidine_triad_CS"/>
</dbReference>
<dbReference type="GO" id="GO:0000012">
    <property type="term" value="P:single strand break repair"/>
    <property type="evidence" value="ECO:0007669"/>
    <property type="project" value="TreeGrafter"/>
</dbReference>
<evidence type="ECO:0000256" key="7">
    <source>
        <dbReference type="ARBA" id="ARBA00023204"/>
    </source>
</evidence>
<dbReference type="PANTHER" id="PTHR12486">
    <property type="entry name" value="APRATAXIN-RELATED"/>
    <property type="match status" value="1"/>
</dbReference>
<name>A0A0A9XX89_LYGHE</name>
<dbReference type="EMBL" id="GBRD01012052">
    <property type="protein sequence ID" value="JAG53772.1"/>
    <property type="molecule type" value="Transcribed_RNA"/>
</dbReference>
<dbReference type="FunFam" id="3.30.428.10:FF:000004">
    <property type="entry name" value="aprataxin isoform X2"/>
    <property type="match status" value="1"/>
</dbReference>
<dbReference type="GO" id="GO:0003697">
    <property type="term" value="F:single-stranded DNA binding"/>
    <property type="evidence" value="ECO:0007669"/>
    <property type="project" value="TreeGrafter"/>
</dbReference>
<keyword evidence="2" id="KW-0479">Metal-binding</keyword>
<dbReference type="Pfam" id="PF11969">
    <property type="entry name" value="DcpS_C"/>
    <property type="match status" value="1"/>
</dbReference>
<comment type="subcellular location">
    <subcellularLocation>
        <location evidence="1">Nucleus</location>
    </subcellularLocation>
</comment>
<reference evidence="13" key="4">
    <citation type="journal article" date="2016" name="Gigascience">
        <title>De novo construction of an expanded transcriptome assembly for the western tarnished plant bug, Lygus hesperus.</title>
        <authorList>
            <person name="Tassone E.E."/>
            <person name="Geib S.M."/>
            <person name="Hall B."/>
            <person name="Fabrick J.A."/>
            <person name="Brent C.S."/>
            <person name="Hull J.J."/>
        </authorList>
    </citation>
    <scope>NUCLEOTIDE SEQUENCE</scope>
</reference>
<evidence type="ECO:0000256" key="5">
    <source>
        <dbReference type="ARBA" id="ARBA00022833"/>
    </source>
</evidence>
<evidence type="ECO:0000256" key="4">
    <source>
        <dbReference type="ARBA" id="ARBA00022771"/>
    </source>
</evidence>
<dbReference type="PROSITE" id="PS00892">
    <property type="entry name" value="HIT_1"/>
    <property type="match status" value="1"/>
</dbReference>
<feature type="domain" description="HIT" evidence="10">
    <location>
        <begin position="3"/>
        <end position="106"/>
    </location>
</feature>
<sequence length="175" mass="20509">MWKFKLIGDMKDPAKQLFVDDQIAILRDAYPKAERHFLVLPQENISSLASIKIDDIKILKHMDLKGREIAEKYGEGRTFRFGYHAEPSMERLHLHVISDDMNSPSLKNKKHWNSFTTPFFMDSKKVIEDLEERGKIQFPSKQEIESFINTPLKCHKCDHVPKNMPALKKHILEHL</sequence>
<keyword evidence="3" id="KW-0227">DNA damage</keyword>
<gene>
    <name evidence="11" type="primary">aptx_1</name>
    <name evidence="13" type="synonym">aptx_3</name>
    <name evidence="11" type="ORF">CM83_44177</name>
    <name evidence="13" type="ORF">g.75847</name>
</gene>
<evidence type="ECO:0000256" key="2">
    <source>
        <dbReference type="ARBA" id="ARBA00022723"/>
    </source>
</evidence>
<dbReference type="SUPFAM" id="SSF54197">
    <property type="entry name" value="HIT-like"/>
    <property type="match status" value="1"/>
</dbReference>
<dbReference type="AlphaFoldDB" id="A0A0A9XX89"/>
<evidence type="ECO:0000313" key="13">
    <source>
        <dbReference type="EMBL" id="JAQ03168.1"/>
    </source>
</evidence>
<dbReference type="GO" id="GO:0003725">
    <property type="term" value="F:double-stranded RNA binding"/>
    <property type="evidence" value="ECO:0007669"/>
    <property type="project" value="TreeGrafter"/>
</dbReference>
<proteinExistence type="predicted"/>
<keyword evidence="8" id="KW-0539">Nucleus</keyword>
<dbReference type="Pfam" id="PF16278">
    <property type="entry name" value="zf-C2HE"/>
    <property type="match status" value="1"/>
</dbReference>
<evidence type="ECO:0000313" key="12">
    <source>
        <dbReference type="EMBL" id="JAG53772.1"/>
    </source>
</evidence>
<evidence type="ECO:0000256" key="8">
    <source>
        <dbReference type="ARBA" id="ARBA00023242"/>
    </source>
</evidence>
<keyword evidence="6" id="KW-0238">DNA-binding</keyword>
<dbReference type="GO" id="GO:0030983">
    <property type="term" value="F:mismatched DNA binding"/>
    <property type="evidence" value="ECO:0007669"/>
    <property type="project" value="TreeGrafter"/>
</dbReference>
<reference evidence="11" key="1">
    <citation type="journal article" date="2014" name="PLoS ONE">
        <title>Transcriptome-Based Identification of ABC Transporters in the Western Tarnished Plant Bug Lygus hesperus.</title>
        <authorList>
            <person name="Hull J.J."/>
            <person name="Chaney K."/>
            <person name="Geib S.M."/>
            <person name="Fabrick J.A."/>
            <person name="Brent C.S."/>
            <person name="Walsh D."/>
            <person name="Lavine L.C."/>
        </authorList>
    </citation>
    <scope>NUCLEOTIDE SEQUENCE</scope>
</reference>
<evidence type="ECO:0000256" key="1">
    <source>
        <dbReference type="ARBA" id="ARBA00004123"/>
    </source>
</evidence>
<dbReference type="InterPro" id="IPR032566">
    <property type="entry name" value="Znf-C2HE"/>
</dbReference>
<dbReference type="GO" id="GO:1990165">
    <property type="term" value="F:single-strand break-containing DNA binding"/>
    <property type="evidence" value="ECO:0007669"/>
    <property type="project" value="TreeGrafter"/>
</dbReference>
<evidence type="ECO:0000256" key="6">
    <source>
        <dbReference type="ARBA" id="ARBA00023125"/>
    </source>
</evidence>